<comment type="catalytic activity">
    <reaction evidence="8">
        <text>Mo-molybdopterin + GTP + H(+) = Mo-molybdopterin guanine dinucleotide + diphosphate</text>
        <dbReference type="Rhea" id="RHEA:34243"/>
        <dbReference type="ChEBI" id="CHEBI:15378"/>
        <dbReference type="ChEBI" id="CHEBI:33019"/>
        <dbReference type="ChEBI" id="CHEBI:37565"/>
        <dbReference type="ChEBI" id="CHEBI:71302"/>
        <dbReference type="ChEBI" id="CHEBI:71310"/>
        <dbReference type="EC" id="2.7.7.77"/>
    </reaction>
</comment>
<dbReference type="InterPro" id="IPR025877">
    <property type="entry name" value="MobA-like_NTP_Trfase"/>
</dbReference>
<dbReference type="EC" id="2.7.7.77" evidence="8"/>
<dbReference type="Gene3D" id="3.90.550.10">
    <property type="entry name" value="Spore Coat Polysaccharide Biosynthesis Protein SpsA, Chain A"/>
    <property type="match status" value="1"/>
</dbReference>
<keyword evidence="11" id="KW-1185">Reference proteome</keyword>
<evidence type="ECO:0000313" key="10">
    <source>
        <dbReference type="EMBL" id="WNR45515.1"/>
    </source>
</evidence>
<evidence type="ECO:0000313" key="11">
    <source>
        <dbReference type="Proteomes" id="UP001304650"/>
    </source>
</evidence>
<dbReference type="InterPro" id="IPR029044">
    <property type="entry name" value="Nucleotide-diphossugar_trans"/>
</dbReference>
<dbReference type="PANTHER" id="PTHR19136">
    <property type="entry name" value="MOLYBDENUM COFACTOR GUANYLYLTRANSFERASE"/>
    <property type="match status" value="1"/>
</dbReference>
<dbReference type="Proteomes" id="UP001304650">
    <property type="component" value="Chromosome"/>
</dbReference>
<sequence length="212" mass="23503">MTRMPITGVILAGGLNRRMEGRAKALLTVQGEALIVRQLKEMSAVCGQLIVVTNEAEALQTMIGQSLDMNVTYVTDVYRQNGPLSGIHAAALAATMPHLWIVGCDMPLISSEAAAAMVSLCRDENVDAVIPEIDGRLHPLHGIYAREVGPEAELHLQKESYKLMKLLDHLDWLPVRNDFFKQRQLRTNFVVNVNTPQDFADMLTNLSSFTDF</sequence>
<reference evidence="10" key="1">
    <citation type="submission" date="2022-02" db="EMBL/GenBank/DDBJ databases">
        <title>Paenibacillus sp. MBLB1832 Whole Genome Shotgun Sequencing.</title>
        <authorList>
            <person name="Hwang C.Y."/>
            <person name="Cho E.-S."/>
            <person name="Seo M.-J."/>
        </authorList>
    </citation>
    <scope>NUCLEOTIDE SEQUENCE</scope>
    <source>
        <strain evidence="10">MBLB1832</strain>
    </source>
</reference>
<evidence type="ECO:0000256" key="1">
    <source>
        <dbReference type="ARBA" id="ARBA00022490"/>
    </source>
</evidence>
<accession>A0AA96RL88</accession>
<dbReference type="GO" id="GO:0046872">
    <property type="term" value="F:metal ion binding"/>
    <property type="evidence" value="ECO:0007669"/>
    <property type="project" value="UniProtKB-KW"/>
</dbReference>
<dbReference type="EMBL" id="CP130319">
    <property type="protein sequence ID" value="WNR45515.1"/>
    <property type="molecule type" value="Genomic_DNA"/>
</dbReference>
<feature type="binding site" evidence="8">
    <location>
        <position position="76"/>
    </location>
    <ligand>
        <name>GTP</name>
        <dbReference type="ChEBI" id="CHEBI:37565"/>
    </ligand>
</feature>
<keyword evidence="2 8" id="KW-0808">Transferase</keyword>
<name>A0AA96RL88_9BACL</name>
<keyword evidence="10" id="KW-0548">Nucleotidyltransferase</keyword>
<feature type="domain" description="MobA-like NTP transferase" evidence="9">
    <location>
        <begin position="8"/>
        <end position="168"/>
    </location>
</feature>
<feature type="binding site" evidence="8">
    <location>
        <position position="105"/>
    </location>
    <ligand>
        <name>GTP</name>
        <dbReference type="ChEBI" id="CHEBI:37565"/>
    </ligand>
</feature>
<dbReference type="PANTHER" id="PTHR19136:SF81">
    <property type="entry name" value="MOLYBDENUM COFACTOR GUANYLYLTRANSFERASE"/>
    <property type="match status" value="1"/>
</dbReference>
<feature type="binding site" evidence="8">
    <location>
        <begin position="11"/>
        <end position="13"/>
    </location>
    <ligand>
        <name>GTP</name>
        <dbReference type="ChEBI" id="CHEBI:37565"/>
    </ligand>
</feature>
<keyword evidence="6 8" id="KW-0342">GTP-binding</keyword>
<protein>
    <recommendedName>
        <fullName evidence="8">Probable molybdenum cofactor guanylyltransferase</fullName>
        <shortName evidence="8">MoCo guanylyltransferase</shortName>
        <ecNumber evidence="8">2.7.7.77</ecNumber>
    </recommendedName>
    <alternativeName>
        <fullName evidence="8">GTP:molybdopterin guanylyltransferase</fullName>
    </alternativeName>
    <alternativeName>
        <fullName evidence="8">Mo-MPT guanylyltransferase</fullName>
    </alternativeName>
    <alternativeName>
        <fullName evidence="8">Molybdopterin guanylyltransferase</fullName>
    </alternativeName>
    <alternativeName>
        <fullName evidence="8">Molybdopterin-guanine dinucleotide synthase</fullName>
        <shortName evidence="8">MGD synthase</shortName>
    </alternativeName>
</protein>
<keyword evidence="5 8" id="KW-0460">Magnesium</keyword>
<comment type="cofactor">
    <cofactor evidence="8">
        <name>Mg(2+)</name>
        <dbReference type="ChEBI" id="CHEBI:18420"/>
    </cofactor>
</comment>
<dbReference type="AlphaFoldDB" id="A0AA96RL88"/>
<keyword evidence="3 8" id="KW-0479">Metal-binding</keyword>
<proteinExistence type="inferred from homology"/>
<gene>
    <name evidence="8" type="primary">mobA</name>
    <name evidence="10" type="ORF">MJB10_05255</name>
</gene>
<dbReference type="Pfam" id="PF12804">
    <property type="entry name" value="NTP_transf_3"/>
    <property type="match status" value="1"/>
</dbReference>
<evidence type="ECO:0000256" key="7">
    <source>
        <dbReference type="ARBA" id="ARBA00023150"/>
    </source>
</evidence>
<evidence type="ECO:0000256" key="2">
    <source>
        <dbReference type="ARBA" id="ARBA00022679"/>
    </source>
</evidence>
<dbReference type="GO" id="GO:0005737">
    <property type="term" value="C:cytoplasm"/>
    <property type="evidence" value="ECO:0007669"/>
    <property type="project" value="UniProtKB-SubCell"/>
</dbReference>
<keyword evidence="1 8" id="KW-0963">Cytoplasm</keyword>
<dbReference type="RefSeq" id="WP_314802325.1">
    <property type="nucleotide sequence ID" value="NZ_CP130319.1"/>
</dbReference>
<dbReference type="GO" id="GO:0061603">
    <property type="term" value="F:molybdenum cofactor guanylyltransferase activity"/>
    <property type="evidence" value="ECO:0007669"/>
    <property type="project" value="UniProtKB-EC"/>
</dbReference>
<evidence type="ECO:0000256" key="4">
    <source>
        <dbReference type="ARBA" id="ARBA00022741"/>
    </source>
</evidence>
<keyword evidence="7 8" id="KW-0501">Molybdenum cofactor biosynthesis</keyword>
<dbReference type="InterPro" id="IPR013482">
    <property type="entry name" value="Molybde_CF_guanTrfase"/>
</dbReference>
<comment type="caution">
    <text evidence="8">Lacks conserved residue(s) required for the propagation of feature annotation.</text>
</comment>
<feature type="binding site" evidence="8">
    <location>
        <position position="105"/>
    </location>
    <ligand>
        <name>Mg(2+)</name>
        <dbReference type="ChEBI" id="CHEBI:18420"/>
    </ligand>
</feature>
<feature type="binding site" evidence="8">
    <location>
        <position position="24"/>
    </location>
    <ligand>
        <name>GTP</name>
        <dbReference type="ChEBI" id="CHEBI:37565"/>
    </ligand>
</feature>
<evidence type="ECO:0000259" key="9">
    <source>
        <dbReference type="Pfam" id="PF12804"/>
    </source>
</evidence>
<dbReference type="GO" id="GO:0005525">
    <property type="term" value="F:GTP binding"/>
    <property type="evidence" value="ECO:0007669"/>
    <property type="project" value="UniProtKB-UniRule"/>
</dbReference>
<dbReference type="CDD" id="cd02503">
    <property type="entry name" value="MobA"/>
    <property type="match status" value="1"/>
</dbReference>
<dbReference type="SUPFAM" id="SSF53448">
    <property type="entry name" value="Nucleotide-diphospho-sugar transferases"/>
    <property type="match status" value="1"/>
</dbReference>
<keyword evidence="4 8" id="KW-0547">Nucleotide-binding</keyword>
<evidence type="ECO:0000256" key="3">
    <source>
        <dbReference type="ARBA" id="ARBA00022723"/>
    </source>
</evidence>
<evidence type="ECO:0000256" key="5">
    <source>
        <dbReference type="ARBA" id="ARBA00022842"/>
    </source>
</evidence>
<dbReference type="HAMAP" id="MF_00316">
    <property type="entry name" value="MobA"/>
    <property type="match status" value="1"/>
</dbReference>
<dbReference type="KEGG" id="proo:MJB10_05255"/>
<comment type="subcellular location">
    <subcellularLocation>
        <location evidence="8">Cytoplasm</location>
    </subcellularLocation>
</comment>
<dbReference type="GO" id="GO:0006777">
    <property type="term" value="P:Mo-molybdopterin cofactor biosynthetic process"/>
    <property type="evidence" value="ECO:0007669"/>
    <property type="project" value="UniProtKB-KW"/>
</dbReference>
<evidence type="ECO:0000256" key="6">
    <source>
        <dbReference type="ARBA" id="ARBA00023134"/>
    </source>
</evidence>
<comment type="similarity">
    <text evidence="8">Belongs to the MobA family.</text>
</comment>
<comment type="domain">
    <text evidence="8">The N-terminal domain determines nucleotide recognition and specific binding, while the C-terminal domain determines the specific binding to the target protein.</text>
</comment>
<comment type="function">
    <text evidence="8">Transfers a GMP moiety from GTP to Mo-molybdopterin (Mo-MPT) cofactor (Moco or molybdenum cofactor) to form Mo-molybdopterin guanine dinucleotide (Mo-MGD) cofactor.</text>
</comment>
<organism evidence="10 11">
    <name type="scientific">Paenibacillus roseopurpureus</name>
    <dbReference type="NCBI Taxonomy" id="2918901"/>
    <lineage>
        <taxon>Bacteria</taxon>
        <taxon>Bacillati</taxon>
        <taxon>Bacillota</taxon>
        <taxon>Bacilli</taxon>
        <taxon>Bacillales</taxon>
        <taxon>Paenibacillaceae</taxon>
        <taxon>Paenibacillus</taxon>
    </lineage>
</organism>
<evidence type="ECO:0000256" key="8">
    <source>
        <dbReference type="HAMAP-Rule" id="MF_00316"/>
    </source>
</evidence>